<dbReference type="AlphaFoldDB" id="A0A6G1H1D7"/>
<feature type="region of interest" description="Disordered" evidence="2">
    <location>
        <begin position="502"/>
        <end position="531"/>
    </location>
</feature>
<organism evidence="4 5">
    <name type="scientific">Aulographum hederae CBS 113979</name>
    <dbReference type="NCBI Taxonomy" id="1176131"/>
    <lineage>
        <taxon>Eukaryota</taxon>
        <taxon>Fungi</taxon>
        <taxon>Dikarya</taxon>
        <taxon>Ascomycota</taxon>
        <taxon>Pezizomycotina</taxon>
        <taxon>Dothideomycetes</taxon>
        <taxon>Pleosporomycetidae</taxon>
        <taxon>Aulographales</taxon>
        <taxon>Aulographaceae</taxon>
    </lineage>
</organism>
<dbReference type="InterPro" id="IPR001138">
    <property type="entry name" value="Zn2Cys6_DnaBD"/>
</dbReference>
<gene>
    <name evidence="4" type="ORF">K402DRAFT_331637</name>
</gene>
<dbReference type="InterPro" id="IPR036864">
    <property type="entry name" value="Zn2-C6_fun-type_DNA-bd_sf"/>
</dbReference>
<evidence type="ECO:0000256" key="2">
    <source>
        <dbReference type="SAM" id="MobiDB-lite"/>
    </source>
</evidence>
<dbReference type="Proteomes" id="UP000800041">
    <property type="component" value="Unassembled WGS sequence"/>
</dbReference>
<dbReference type="InterPro" id="IPR021858">
    <property type="entry name" value="Fun_TF"/>
</dbReference>
<proteinExistence type="predicted"/>
<sequence length="560" mass="62351">MAGPGGGPSRRSHTKSRKGCKTCKRRHIRCDETFPQCRNCTKHQVRCDYMDSPSAAAEESPRVPQTANLLWTPEIEKSVEIWRHTGECPFPDLNIYPQAHWHLFSKTDLRLVYHLASICSDVQHTRTSKLTLWTDRLPKFLSTAASHPFVMHAILSFSAAHLAWVAQSSVTRNLAFNHAAVALKGLHEAIGTFSKGNSDAVLAASILLSWQSTDWRGWASLMMGLNTITSAMQPWKDESLYADYILEHSYAPFQAFNSPGFQLTPEARREHLTILQNVQASLERILPYLASYDQESRWIEQLKGYIERVQCSNAAQTPEEQFGQLYALRKWLFWVPVSLLSSRKGDIYVLLVLAHFYATALALEPIFGTIGTNFCANMALSPLDEIIRIVNTVQQTQSYSINTQTTALMVEFPRETANNFRARREWKRQQVEMQAIAQSPYGLDTLNLDLNNHIAEYGYTQSLSPAFAPSPLHLNSPTNILHSSDPRSPYLEVPGSAIESQFASGGGGGSVYSTPITSPLGSPAAPPPGFGSHEESVFGTYGMSMYPSTSGFVAPTTIWT</sequence>
<keyword evidence="5" id="KW-1185">Reference proteome</keyword>
<dbReference type="PANTHER" id="PTHR47657">
    <property type="entry name" value="STEROL REGULATORY ELEMENT-BINDING PROTEIN ECM22"/>
    <property type="match status" value="1"/>
</dbReference>
<dbReference type="OrthoDB" id="1924260at2759"/>
<dbReference type="SMART" id="SM00066">
    <property type="entry name" value="GAL4"/>
    <property type="match status" value="1"/>
</dbReference>
<dbReference type="PANTHER" id="PTHR47657:SF12">
    <property type="entry name" value="ZN(II)2CYS6 TRANSCRIPTION FACTOR (EUROFUNG)"/>
    <property type="match status" value="1"/>
</dbReference>
<accession>A0A6G1H1D7</accession>
<evidence type="ECO:0000256" key="1">
    <source>
        <dbReference type="ARBA" id="ARBA00023242"/>
    </source>
</evidence>
<dbReference type="Pfam" id="PF11951">
    <property type="entry name" value="Fungal_trans_2"/>
    <property type="match status" value="1"/>
</dbReference>
<dbReference type="PROSITE" id="PS50048">
    <property type="entry name" value="ZN2_CY6_FUNGAL_2"/>
    <property type="match status" value="1"/>
</dbReference>
<evidence type="ECO:0000259" key="3">
    <source>
        <dbReference type="PROSITE" id="PS50048"/>
    </source>
</evidence>
<feature type="domain" description="Zn(2)-C6 fungal-type" evidence="3">
    <location>
        <begin position="19"/>
        <end position="49"/>
    </location>
</feature>
<evidence type="ECO:0000313" key="5">
    <source>
        <dbReference type="Proteomes" id="UP000800041"/>
    </source>
</evidence>
<dbReference type="GO" id="GO:0008270">
    <property type="term" value="F:zinc ion binding"/>
    <property type="evidence" value="ECO:0007669"/>
    <property type="project" value="InterPro"/>
</dbReference>
<dbReference type="PROSITE" id="PS00463">
    <property type="entry name" value="ZN2_CY6_FUNGAL_1"/>
    <property type="match status" value="1"/>
</dbReference>
<dbReference type="EMBL" id="ML977155">
    <property type="protein sequence ID" value="KAF1986788.1"/>
    <property type="molecule type" value="Genomic_DNA"/>
</dbReference>
<dbReference type="Pfam" id="PF00172">
    <property type="entry name" value="Zn_clus"/>
    <property type="match status" value="1"/>
</dbReference>
<dbReference type="GO" id="GO:0000981">
    <property type="term" value="F:DNA-binding transcription factor activity, RNA polymerase II-specific"/>
    <property type="evidence" value="ECO:0007669"/>
    <property type="project" value="InterPro"/>
</dbReference>
<evidence type="ECO:0000313" key="4">
    <source>
        <dbReference type="EMBL" id="KAF1986788.1"/>
    </source>
</evidence>
<name>A0A6G1H1D7_9PEZI</name>
<dbReference type="Gene3D" id="4.10.240.10">
    <property type="entry name" value="Zn(2)-C6 fungal-type DNA-binding domain"/>
    <property type="match status" value="1"/>
</dbReference>
<keyword evidence="1" id="KW-0539">Nucleus</keyword>
<reference evidence="4" key="1">
    <citation type="journal article" date="2020" name="Stud. Mycol.">
        <title>101 Dothideomycetes genomes: a test case for predicting lifestyles and emergence of pathogens.</title>
        <authorList>
            <person name="Haridas S."/>
            <person name="Albert R."/>
            <person name="Binder M."/>
            <person name="Bloem J."/>
            <person name="Labutti K."/>
            <person name="Salamov A."/>
            <person name="Andreopoulos B."/>
            <person name="Baker S."/>
            <person name="Barry K."/>
            <person name="Bills G."/>
            <person name="Bluhm B."/>
            <person name="Cannon C."/>
            <person name="Castanera R."/>
            <person name="Culley D."/>
            <person name="Daum C."/>
            <person name="Ezra D."/>
            <person name="Gonzalez J."/>
            <person name="Henrissat B."/>
            <person name="Kuo A."/>
            <person name="Liang C."/>
            <person name="Lipzen A."/>
            <person name="Lutzoni F."/>
            <person name="Magnuson J."/>
            <person name="Mondo S."/>
            <person name="Nolan M."/>
            <person name="Ohm R."/>
            <person name="Pangilinan J."/>
            <person name="Park H.-J."/>
            <person name="Ramirez L."/>
            <person name="Alfaro M."/>
            <person name="Sun H."/>
            <person name="Tritt A."/>
            <person name="Yoshinaga Y."/>
            <person name="Zwiers L.-H."/>
            <person name="Turgeon B."/>
            <person name="Goodwin S."/>
            <person name="Spatafora J."/>
            <person name="Crous P."/>
            <person name="Grigoriev I."/>
        </authorList>
    </citation>
    <scope>NUCLEOTIDE SEQUENCE</scope>
    <source>
        <strain evidence="4">CBS 113979</strain>
    </source>
</reference>
<dbReference type="InterPro" id="IPR052400">
    <property type="entry name" value="Zn2-C6_fungal_TF"/>
</dbReference>
<protein>
    <recommendedName>
        <fullName evidence="3">Zn(2)-C6 fungal-type domain-containing protein</fullName>
    </recommendedName>
</protein>
<dbReference type="SUPFAM" id="SSF57701">
    <property type="entry name" value="Zn2/Cys6 DNA-binding domain"/>
    <property type="match status" value="1"/>
</dbReference>
<dbReference type="CDD" id="cd00067">
    <property type="entry name" value="GAL4"/>
    <property type="match status" value="1"/>
</dbReference>